<proteinExistence type="inferred from homology"/>
<keyword evidence="3" id="KW-0547">Nucleotide-binding</keyword>
<organism evidence="6 7">
    <name type="scientific">Paenibacillus eucommiae</name>
    <dbReference type="NCBI Taxonomy" id="1355755"/>
    <lineage>
        <taxon>Bacteria</taxon>
        <taxon>Bacillati</taxon>
        <taxon>Bacillota</taxon>
        <taxon>Bacilli</taxon>
        <taxon>Bacillales</taxon>
        <taxon>Paenibacillaceae</taxon>
        <taxon>Paenibacillus</taxon>
    </lineage>
</organism>
<keyword evidence="7" id="KW-1185">Reference proteome</keyword>
<dbReference type="Proteomes" id="UP001519287">
    <property type="component" value="Unassembled WGS sequence"/>
</dbReference>
<evidence type="ECO:0000256" key="3">
    <source>
        <dbReference type="ARBA" id="ARBA00022741"/>
    </source>
</evidence>
<evidence type="ECO:0000256" key="2">
    <source>
        <dbReference type="ARBA" id="ARBA00022448"/>
    </source>
</evidence>
<feature type="domain" description="ABC transporter" evidence="5">
    <location>
        <begin position="8"/>
        <end position="236"/>
    </location>
</feature>
<dbReference type="PROSITE" id="PS50893">
    <property type="entry name" value="ABC_TRANSPORTER_2"/>
    <property type="match status" value="1"/>
</dbReference>
<comment type="similarity">
    <text evidence="1">Belongs to the ABC transporter superfamily.</text>
</comment>
<evidence type="ECO:0000313" key="7">
    <source>
        <dbReference type="Proteomes" id="UP001519287"/>
    </source>
</evidence>
<dbReference type="InterPro" id="IPR017871">
    <property type="entry name" value="ABC_transporter-like_CS"/>
</dbReference>
<dbReference type="RefSeq" id="WP_209976876.1">
    <property type="nucleotide sequence ID" value="NZ_JAGGLB010000030.1"/>
</dbReference>
<keyword evidence="4 6" id="KW-0067">ATP-binding</keyword>
<evidence type="ECO:0000256" key="4">
    <source>
        <dbReference type="ARBA" id="ARBA00022840"/>
    </source>
</evidence>
<dbReference type="PROSITE" id="PS00211">
    <property type="entry name" value="ABC_TRANSPORTER_1"/>
    <property type="match status" value="1"/>
</dbReference>
<dbReference type="SUPFAM" id="SSF52540">
    <property type="entry name" value="P-loop containing nucleoside triphosphate hydrolases"/>
    <property type="match status" value="1"/>
</dbReference>
<name>A0ABS4J5E5_9BACL</name>
<dbReference type="InterPro" id="IPR003439">
    <property type="entry name" value="ABC_transporter-like_ATP-bd"/>
</dbReference>
<sequence length="309" mass="34379">MMSNNIILAAQSLNKTYGSFTALHPTTLSIAKGEILGLVGKNGAGKTTLLKLITGQCLPTGGELTLFSETTPEGLRQARQRMGAIVETPCFYRDMTARQNLEYYRIQRGIPGKERVEAALHEVGLRDTGSKKFRDFSLGMKQRLGLALALMNHPDFLVLDEPINGLDPLGIVEIRELLLTLNREKQITMLISGHVLAEMQSLATTYAFIDGGRMIKTMTARQLEESYGHYLRLVVDRETGAAALLERHFPDIRYSIQPDKSVHIYNLQGQADEVTRVLVGNHIRLYSLENRGTNLEDYFVSLVGGSKDV</sequence>
<evidence type="ECO:0000259" key="5">
    <source>
        <dbReference type="PROSITE" id="PS50893"/>
    </source>
</evidence>
<reference evidence="6 7" key="1">
    <citation type="submission" date="2021-03" db="EMBL/GenBank/DDBJ databases">
        <title>Genomic Encyclopedia of Type Strains, Phase IV (KMG-IV): sequencing the most valuable type-strain genomes for metagenomic binning, comparative biology and taxonomic classification.</title>
        <authorList>
            <person name="Goeker M."/>
        </authorList>
    </citation>
    <scope>NUCLEOTIDE SEQUENCE [LARGE SCALE GENOMIC DNA]</scope>
    <source>
        <strain evidence="6 7">DSM 26048</strain>
    </source>
</reference>
<dbReference type="SMART" id="SM00382">
    <property type="entry name" value="AAA"/>
    <property type="match status" value="1"/>
</dbReference>
<dbReference type="InterPro" id="IPR003593">
    <property type="entry name" value="AAA+_ATPase"/>
</dbReference>
<dbReference type="InterPro" id="IPR027417">
    <property type="entry name" value="P-loop_NTPase"/>
</dbReference>
<accession>A0ABS4J5E5</accession>
<protein>
    <submittedName>
        <fullName evidence="6">ABC-2 type transport system ATP-binding protein</fullName>
    </submittedName>
</protein>
<dbReference type="EMBL" id="JAGGLB010000030">
    <property type="protein sequence ID" value="MBP1995059.1"/>
    <property type="molecule type" value="Genomic_DNA"/>
</dbReference>
<dbReference type="PANTHER" id="PTHR43335:SF8">
    <property type="entry name" value="ABC TRANSPORTER, ATP-BINDING PROTEIN"/>
    <property type="match status" value="1"/>
</dbReference>
<dbReference type="Pfam" id="PF00005">
    <property type="entry name" value="ABC_tran"/>
    <property type="match status" value="1"/>
</dbReference>
<gene>
    <name evidence="6" type="ORF">J2Z66_006701</name>
</gene>
<evidence type="ECO:0000256" key="1">
    <source>
        <dbReference type="ARBA" id="ARBA00005417"/>
    </source>
</evidence>
<dbReference type="PANTHER" id="PTHR43335">
    <property type="entry name" value="ABC TRANSPORTER, ATP-BINDING PROTEIN"/>
    <property type="match status" value="1"/>
</dbReference>
<evidence type="ECO:0000313" key="6">
    <source>
        <dbReference type="EMBL" id="MBP1995059.1"/>
    </source>
</evidence>
<comment type="caution">
    <text evidence="6">The sequence shown here is derived from an EMBL/GenBank/DDBJ whole genome shotgun (WGS) entry which is preliminary data.</text>
</comment>
<dbReference type="Gene3D" id="3.40.50.300">
    <property type="entry name" value="P-loop containing nucleotide triphosphate hydrolases"/>
    <property type="match status" value="1"/>
</dbReference>
<dbReference type="GO" id="GO:0005524">
    <property type="term" value="F:ATP binding"/>
    <property type="evidence" value="ECO:0007669"/>
    <property type="project" value="UniProtKB-KW"/>
</dbReference>
<keyword evidence="2" id="KW-0813">Transport</keyword>